<dbReference type="InterPro" id="IPR019734">
    <property type="entry name" value="TPR_rpt"/>
</dbReference>
<gene>
    <name evidence="13" type="ORF">SAMN03080615_03295</name>
</gene>
<proteinExistence type="predicted"/>
<evidence type="ECO:0000256" key="6">
    <source>
        <dbReference type="ARBA" id="ARBA00022692"/>
    </source>
</evidence>
<dbReference type="Proteomes" id="UP000198749">
    <property type="component" value="Unassembled WGS sequence"/>
</dbReference>
<sequence length="418" mass="47272">MKRIFILLLAFMFAGTWIGQKMIQDSGYTLFAYGQTTVEMSLWVFLVLIVALFFALHWGINLFKRSLKSGTHLRLWSGSRKSRIAHDKTLKGLIALSEGNWWKAQRLLSISADNADLPLINYLAAAHAAQEQGDEKACDELLQKARASTPEAEITVGINQAQTQLARGQLEPSLATLLSLRKKAPKNTYVMKLLRKVYIQLNDWQSLQALIPELRKNKALKPEKLLQTEQLCYQKLLELSIVLPDSASSDEKRKALAETWHNMPGQLTQDDQLARHYTRLLVSIGAESKAEPVIRELIKRNWDNELVNLYGRIEGENPKKQLDTARSWLKDDPLNPDLLLTLGRLSQRNQHWGKAITYFEQSLELSPRAETLSELARLLKNLGETDKMRQLMDKHLGVIGGGLPALPLPQKGTKLTAL</sequence>
<accession>A0A1H9K2G5</accession>
<keyword evidence="5" id="KW-0997">Cell inner membrane</keyword>
<keyword evidence="7 11" id="KW-1133">Transmembrane helix</keyword>
<dbReference type="AlphaFoldDB" id="A0A1H9K2G5"/>
<comment type="pathway">
    <text evidence="3">Porphyrin-containing compound metabolism; protoheme biosynthesis.</text>
</comment>
<evidence type="ECO:0000256" key="3">
    <source>
        <dbReference type="ARBA" id="ARBA00004744"/>
    </source>
</evidence>
<reference evidence="14" key="1">
    <citation type="submission" date="2016-10" db="EMBL/GenBank/DDBJ databases">
        <authorList>
            <person name="Varghese N."/>
            <person name="Submissions S."/>
        </authorList>
    </citation>
    <scope>NUCLEOTIDE SEQUENCE [LARGE SCALE GENOMIC DNA]</scope>
    <source>
        <strain evidence="14">DSM 18887</strain>
    </source>
</reference>
<keyword evidence="10" id="KW-0802">TPR repeat</keyword>
<dbReference type="Pfam" id="PF07219">
    <property type="entry name" value="HemY_N"/>
    <property type="match status" value="1"/>
</dbReference>
<dbReference type="SUPFAM" id="SSF48452">
    <property type="entry name" value="TPR-like"/>
    <property type="match status" value="1"/>
</dbReference>
<comment type="function">
    <text evidence="1">Involved in a late step of protoheme IX synthesis.</text>
</comment>
<dbReference type="RefSeq" id="WP_091360422.1">
    <property type="nucleotide sequence ID" value="NZ_AP025284.1"/>
</dbReference>
<dbReference type="GO" id="GO:0005886">
    <property type="term" value="C:plasma membrane"/>
    <property type="evidence" value="ECO:0007669"/>
    <property type="project" value="UniProtKB-SubCell"/>
</dbReference>
<evidence type="ECO:0000256" key="11">
    <source>
        <dbReference type="SAM" id="Phobius"/>
    </source>
</evidence>
<dbReference type="InterPro" id="IPR005254">
    <property type="entry name" value="Heme_biosyn_assoc_TPR_pro"/>
</dbReference>
<dbReference type="OrthoDB" id="7053339at2"/>
<evidence type="ECO:0000313" key="13">
    <source>
        <dbReference type="EMBL" id="SEQ93113.1"/>
    </source>
</evidence>
<evidence type="ECO:0000256" key="1">
    <source>
        <dbReference type="ARBA" id="ARBA00002962"/>
    </source>
</evidence>
<evidence type="ECO:0000256" key="5">
    <source>
        <dbReference type="ARBA" id="ARBA00022519"/>
    </source>
</evidence>
<keyword evidence="6 11" id="KW-0812">Transmembrane</keyword>
<dbReference type="InterPro" id="IPR010817">
    <property type="entry name" value="HemY_N"/>
</dbReference>
<dbReference type="UniPathway" id="UPA00252"/>
<evidence type="ECO:0000256" key="9">
    <source>
        <dbReference type="ARBA" id="ARBA00023244"/>
    </source>
</evidence>
<dbReference type="Gene3D" id="1.25.40.10">
    <property type="entry name" value="Tetratricopeptide repeat domain"/>
    <property type="match status" value="1"/>
</dbReference>
<evidence type="ECO:0000256" key="2">
    <source>
        <dbReference type="ARBA" id="ARBA00004429"/>
    </source>
</evidence>
<feature type="domain" description="HemY N-terminal" evidence="12">
    <location>
        <begin position="27"/>
        <end position="133"/>
    </location>
</feature>
<feature type="repeat" description="TPR" evidence="10">
    <location>
        <begin position="336"/>
        <end position="369"/>
    </location>
</feature>
<evidence type="ECO:0000256" key="4">
    <source>
        <dbReference type="ARBA" id="ARBA00022475"/>
    </source>
</evidence>
<protein>
    <submittedName>
        <fullName evidence="13">HemY protein</fullName>
    </submittedName>
</protein>
<dbReference type="PROSITE" id="PS50005">
    <property type="entry name" value="TPR"/>
    <property type="match status" value="1"/>
</dbReference>
<feature type="transmembrane region" description="Helical" evidence="11">
    <location>
        <begin position="42"/>
        <end position="63"/>
    </location>
</feature>
<dbReference type="GO" id="GO:0006779">
    <property type="term" value="P:porphyrin-containing compound biosynthetic process"/>
    <property type="evidence" value="ECO:0007669"/>
    <property type="project" value="UniProtKB-KW"/>
</dbReference>
<keyword evidence="14" id="KW-1185">Reference proteome</keyword>
<dbReference type="EMBL" id="FOGB01000011">
    <property type="protein sequence ID" value="SEQ93113.1"/>
    <property type="molecule type" value="Genomic_DNA"/>
</dbReference>
<dbReference type="STRING" id="355243.SAMN03080615_03295"/>
<name>A0A1H9K2G5_9GAMM</name>
<evidence type="ECO:0000256" key="8">
    <source>
        <dbReference type="ARBA" id="ARBA00023136"/>
    </source>
</evidence>
<organism evidence="13 14">
    <name type="scientific">Amphritea atlantica</name>
    <dbReference type="NCBI Taxonomy" id="355243"/>
    <lineage>
        <taxon>Bacteria</taxon>
        <taxon>Pseudomonadati</taxon>
        <taxon>Pseudomonadota</taxon>
        <taxon>Gammaproteobacteria</taxon>
        <taxon>Oceanospirillales</taxon>
        <taxon>Oceanospirillaceae</taxon>
        <taxon>Amphritea</taxon>
    </lineage>
</organism>
<keyword evidence="8 11" id="KW-0472">Membrane</keyword>
<keyword evidence="9" id="KW-0627">Porphyrin biosynthesis</keyword>
<evidence type="ECO:0000256" key="7">
    <source>
        <dbReference type="ARBA" id="ARBA00022989"/>
    </source>
</evidence>
<evidence type="ECO:0000256" key="10">
    <source>
        <dbReference type="PROSITE-ProRule" id="PRU00339"/>
    </source>
</evidence>
<evidence type="ECO:0000259" key="12">
    <source>
        <dbReference type="Pfam" id="PF07219"/>
    </source>
</evidence>
<dbReference type="NCBIfam" id="TIGR00540">
    <property type="entry name" value="TPR_hemY_coli"/>
    <property type="match status" value="1"/>
</dbReference>
<evidence type="ECO:0000313" key="14">
    <source>
        <dbReference type="Proteomes" id="UP000198749"/>
    </source>
</evidence>
<dbReference type="GO" id="GO:0042168">
    <property type="term" value="P:heme metabolic process"/>
    <property type="evidence" value="ECO:0007669"/>
    <property type="project" value="InterPro"/>
</dbReference>
<keyword evidence="4" id="KW-1003">Cell membrane</keyword>
<comment type="subcellular location">
    <subcellularLocation>
        <location evidence="2">Cell inner membrane</location>
        <topology evidence="2">Multi-pass membrane protein</topology>
    </subcellularLocation>
</comment>
<dbReference type="InterPro" id="IPR011990">
    <property type="entry name" value="TPR-like_helical_dom_sf"/>
</dbReference>